<dbReference type="SMART" id="SM01248">
    <property type="entry name" value="KaiB"/>
    <property type="match status" value="1"/>
</dbReference>
<dbReference type="Pfam" id="PF07689">
    <property type="entry name" value="KaiB"/>
    <property type="match status" value="1"/>
</dbReference>
<dbReference type="HOGENOM" id="CLU_144073_0_0_7"/>
<sequence length="107" mass="11741">MATYALKLYVTGQTPRSERAIANLQMLCENQLQGQYQLIIVDVLEFPGLAEEEKIIATPTLIKELPPPLRRIIGDLSDSTEVLSGLDIHRFGPSVPGNLADRPQGDA</sequence>
<dbReference type="InterPro" id="IPR039022">
    <property type="entry name" value="KaiB-like"/>
</dbReference>
<proteinExistence type="predicted"/>
<dbReference type="Proteomes" id="UP000019141">
    <property type="component" value="Unassembled WGS sequence"/>
</dbReference>
<dbReference type="SUPFAM" id="SSF52833">
    <property type="entry name" value="Thioredoxin-like"/>
    <property type="match status" value="1"/>
</dbReference>
<evidence type="ECO:0000313" key="2">
    <source>
        <dbReference type="EMBL" id="ETW98324.1"/>
    </source>
</evidence>
<gene>
    <name evidence="2" type="ORF">ETSY1_19320</name>
</gene>
<protein>
    <recommendedName>
        <fullName evidence="1">KaiB domain-containing protein</fullName>
    </recommendedName>
</protein>
<evidence type="ECO:0000259" key="1">
    <source>
        <dbReference type="SMART" id="SM01248"/>
    </source>
</evidence>
<name>W4LKA2_ENTF1</name>
<dbReference type="PANTHER" id="PTHR41709">
    <property type="entry name" value="KAIB-LIKE PROTEIN 1"/>
    <property type="match status" value="1"/>
</dbReference>
<evidence type="ECO:0000313" key="3">
    <source>
        <dbReference type="Proteomes" id="UP000019141"/>
    </source>
</evidence>
<dbReference type="InterPro" id="IPR011649">
    <property type="entry name" value="KaiB_domain"/>
</dbReference>
<dbReference type="GO" id="GO:0048511">
    <property type="term" value="P:rhythmic process"/>
    <property type="evidence" value="ECO:0007669"/>
    <property type="project" value="InterPro"/>
</dbReference>
<organism evidence="2 3">
    <name type="scientific">Entotheonella factor</name>
    <dbReference type="NCBI Taxonomy" id="1429438"/>
    <lineage>
        <taxon>Bacteria</taxon>
        <taxon>Pseudomonadati</taxon>
        <taxon>Nitrospinota/Tectimicrobiota group</taxon>
        <taxon>Candidatus Tectimicrobiota</taxon>
        <taxon>Candidatus Entotheonellia</taxon>
        <taxon>Candidatus Entotheonellales</taxon>
        <taxon>Candidatus Entotheonellaceae</taxon>
        <taxon>Candidatus Entotheonella</taxon>
    </lineage>
</organism>
<reference evidence="2 3" key="1">
    <citation type="journal article" date="2014" name="Nature">
        <title>An environmental bacterial taxon with a large and distinct metabolic repertoire.</title>
        <authorList>
            <person name="Wilson M.C."/>
            <person name="Mori T."/>
            <person name="Ruckert C."/>
            <person name="Uria A.R."/>
            <person name="Helf M.J."/>
            <person name="Takada K."/>
            <person name="Gernert C."/>
            <person name="Steffens U.A."/>
            <person name="Heycke N."/>
            <person name="Schmitt S."/>
            <person name="Rinke C."/>
            <person name="Helfrich E.J."/>
            <person name="Brachmann A.O."/>
            <person name="Gurgui C."/>
            <person name="Wakimoto T."/>
            <person name="Kracht M."/>
            <person name="Crusemann M."/>
            <person name="Hentschel U."/>
            <person name="Abe I."/>
            <person name="Matsunaga S."/>
            <person name="Kalinowski J."/>
            <person name="Takeyama H."/>
            <person name="Piel J."/>
        </authorList>
    </citation>
    <scope>NUCLEOTIDE SEQUENCE [LARGE SCALE GENOMIC DNA]</scope>
    <source>
        <strain evidence="3">TSY1</strain>
    </source>
</reference>
<dbReference type="AlphaFoldDB" id="W4LKA2"/>
<feature type="domain" description="KaiB" evidence="1">
    <location>
        <begin position="7"/>
        <end position="88"/>
    </location>
</feature>
<comment type="caution">
    <text evidence="2">The sequence shown here is derived from an EMBL/GenBank/DDBJ whole genome shotgun (WGS) entry which is preliminary data.</text>
</comment>
<keyword evidence="3" id="KW-1185">Reference proteome</keyword>
<dbReference type="PATRIC" id="fig|1429438.4.peg.3770"/>
<dbReference type="PANTHER" id="PTHR41709:SF2">
    <property type="entry name" value="CIRCADIAN CLOCK PROTEIN KAIB2"/>
    <property type="match status" value="1"/>
</dbReference>
<dbReference type="InterPro" id="IPR036249">
    <property type="entry name" value="Thioredoxin-like_sf"/>
</dbReference>
<dbReference type="EMBL" id="AZHW01000565">
    <property type="protein sequence ID" value="ETW98324.1"/>
    <property type="molecule type" value="Genomic_DNA"/>
</dbReference>
<accession>W4LKA2</accession>
<dbReference type="CDD" id="cd02978">
    <property type="entry name" value="KaiB_like"/>
    <property type="match status" value="1"/>
</dbReference>
<dbReference type="Gene3D" id="3.40.30.10">
    <property type="entry name" value="Glutaredoxin"/>
    <property type="match status" value="1"/>
</dbReference>